<dbReference type="GO" id="GO:0006979">
    <property type="term" value="P:response to oxidative stress"/>
    <property type="evidence" value="ECO:0007669"/>
    <property type="project" value="TreeGrafter"/>
</dbReference>
<name>A0AAD8Z5X1_9TELE</name>
<feature type="region of interest" description="Disordered" evidence="1">
    <location>
        <begin position="16"/>
        <end position="41"/>
    </location>
</feature>
<protein>
    <recommendedName>
        <fullName evidence="2">TLDc domain-containing protein</fullName>
    </recommendedName>
</protein>
<evidence type="ECO:0000313" key="4">
    <source>
        <dbReference type="Proteomes" id="UP001239994"/>
    </source>
</evidence>
<dbReference type="AlphaFoldDB" id="A0AAD8Z5X1"/>
<dbReference type="GO" id="GO:0006357">
    <property type="term" value="P:regulation of transcription by RNA polymerase II"/>
    <property type="evidence" value="ECO:0007669"/>
    <property type="project" value="TreeGrafter"/>
</dbReference>
<keyword evidence="4" id="KW-1185">Reference proteome</keyword>
<feature type="compositionally biased region" description="Polar residues" evidence="1">
    <location>
        <begin position="16"/>
        <end position="26"/>
    </location>
</feature>
<feature type="non-terminal residue" evidence="3">
    <location>
        <position position="1"/>
    </location>
</feature>
<evidence type="ECO:0000259" key="2">
    <source>
        <dbReference type="PROSITE" id="PS51886"/>
    </source>
</evidence>
<proteinExistence type="predicted"/>
<feature type="region of interest" description="Disordered" evidence="1">
    <location>
        <begin position="168"/>
        <end position="187"/>
    </location>
</feature>
<feature type="region of interest" description="Disordered" evidence="1">
    <location>
        <begin position="349"/>
        <end position="386"/>
    </location>
</feature>
<dbReference type="EMBL" id="JAROKS010000018">
    <property type="protein sequence ID" value="KAK1793056.1"/>
    <property type="molecule type" value="Genomic_DNA"/>
</dbReference>
<dbReference type="PANTHER" id="PTHR23354">
    <property type="entry name" value="NUCLEOLAR PROTEIN 7/ESTROGEN RECEPTOR COACTIVATOR-RELATED"/>
    <property type="match status" value="1"/>
</dbReference>
<dbReference type="Proteomes" id="UP001239994">
    <property type="component" value="Unassembled WGS sequence"/>
</dbReference>
<sequence>MSLLTSRLRRHCIPQLSATPPYSGSEPSLGAMTPATPVSPSTDAEYDKLLDVEAVPMPDGQLCLLALPPECTQGAGPADMPYLKLFCRFITDRKGVVSGILLVTPNKIFFDPHKTLPLVQENGCEEYLFSCLLDNLTSITFFSDISHVHFSCSTQKWKGRKRAWKHRASKTLDKETTQTKTPTVPTVMSDLGVGLEAGAGEDEGGESQDMAEVERQLEHLVLGAGMLNSAATFCCGGVDAGIGASAEPTQVQKEARLSGKLRVVCARAKAHLHKKEHSPGEQLRSSTSFLMFVRMRQKQPTTRRRGFAALELSKAKTTPLRDAWFALQQEKSDELYAYLSQRRPDLSILEGAEEEEDEDDFVLLDDREDREEGETEGSPRHGHTGDEWEMVCVEDNRARISVSADREPEGLCDILKQSLILDAQQVRELTGELPARTVGHTWRLAYSTSQHGSSLKTLYRRLSPSDSPVLLIIRDHNQQAFGAFLSHPLCPSEKFYGTGESFLFLLHPRFKCFHWTGENSFFIKGDLDSFAIGGGRFPNKPPLSDGGPRTGGEGPPSETSVSLETSCSASAAVGTNLYSTSILTPTLSPPSGHFGLWLDETLYLGRSNPCATFSNCSLSEESDFRVLQLEAWTF</sequence>
<feature type="compositionally biased region" description="Low complexity" evidence="1">
    <location>
        <begin position="178"/>
        <end position="187"/>
    </location>
</feature>
<comment type="caution">
    <text evidence="3">The sequence shown here is derived from an EMBL/GenBank/DDBJ whole genome shotgun (WGS) entry which is preliminary data.</text>
</comment>
<dbReference type="PROSITE" id="PS51886">
    <property type="entry name" value="TLDC"/>
    <property type="match status" value="1"/>
</dbReference>
<accession>A0AAD8Z5X1</accession>
<evidence type="ECO:0000256" key="1">
    <source>
        <dbReference type="SAM" id="MobiDB-lite"/>
    </source>
</evidence>
<reference evidence="3" key="1">
    <citation type="submission" date="2023-03" db="EMBL/GenBank/DDBJ databases">
        <title>Electrophorus voltai genome.</title>
        <authorList>
            <person name="Bian C."/>
        </authorList>
    </citation>
    <scope>NUCLEOTIDE SEQUENCE</scope>
    <source>
        <strain evidence="3">CB-2022</strain>
        <tissue evidence="3">Muscle</tissue>
    </source>
</reference>
<evidence type="ECO:0000313" key="3">
    <source>
        <dbReference type="EMBL" id="KAK1793056.1"/>
    </source>
</evidence>
<feature type="domain" description="TLDc" evidence="2">
    <location>
        <begin position="419"/>
        <end position="634"/>
    </location>
</feature>
<dbReference type="Pfam" id="PF07534">
    <property type="entry name" value="TLD"/>
    <property type="match status" value="1"/>
</dbReference>
<feature type="compositionally biased region" description="Acidic residues" evidence="1">
    <location>
        <begin position="351"/>
        <end position="375"/>
    </location>
</feature>
<gene>
    <name evidence="3" type="ORF">P4O66_011392</name>
</gene>
<feature type="compositionally biased region" description="Basic and acidic residues" evidence="1">
    <location>
        <begin position="377"/>
        <end position="386"/>
    </location>
</feature>
<organism evidence="3 4">
    <name type="scientific">Electrophorus voltai</name>
    <dbReference type="NCBI Taxonomy" id="2609070"/>
    <lineage>
        <taxon>Eukaryota</taxon>
        <taxon>Metazoa</taxon>
        <taxon>Chordata</taxon>
        <taxon>Craniata</taxon>
        <taxon>Vertebrata</taxon>
        <taxon>Euteleostomi</taxon>
        <taxon>Actinopterygii</taxon>
        <taxon>Neopterygii</taxon>
        <taxon>Teleostei</taxon>
        <taxon>Ostariophysi</taxon>
        <taxon>Gymnotiformes</taxon>
        <taxon>Gymnotoidei</taxon>
        <taxon>Gymnotidae</taxon>
        <taxon>Electrophorus</taxon>
    </lineage>
</organism>
<feature type="region of interest" description="Disordered" evidence="1">
    <location>
        <begin position="538"/>
        <end position="562"/>
    </location>
</feature>
<dbReference type="SMART" id="SM00584">
    <property type="entry name" value="TLDc"/>
    <property type="match status" value="1"/>
</dbReference>
<dbReference type="GO" id="GO:0005634">
    <property type="term" value="C:nucleus"/>
    <property type="evidence" value="ECO:0007669"/>
    <property type="project" value="TreeGrafter"/>
</dbReference>
<dbReference type="PANTHER" id="PTHR23354:SF120">
    <property type="entry name" value="OXIDATION RESISTANCE PROTEIN 1-LIKE ISOFORM X1"/>
    <property type="match status" value="1"/>
</dbReference>
<dbReference type="InterPro" id="IPR006571">
    <property type="entry name" value="TLDc_dom"/>
</dbReference>